<dbReference type="PANTHER" id="PTHR44757">
    <property type="entry name" value="DIGUANYLATE CYCLASE DGCP"/>
    <property type="match status" value="1"/>
</dbReference>
<evidence type="ECO:0000313" key="6">
    <source>
        <dbReference type="EMBL" id="MBB4007032.1"/>
    </source>
</evidence>
<dbReference type="PROSITE" id="PS50113">
    <property type="entry name" value="PAC"/>
    <property type="match status" value="1"/>
</dbReference>
<keyword evidence="2" id="KW-0812">Transmembrane</keyword>
<dbReference type="SUPFAM" id="SSF55073">
    <property type="entry name" value="Nucleotide cyclase"/>
    <property type="match status" value="1"/>
</dbReference>
<dbReference type="Pfam" id="PF00563">
    <property type="entry name" value="EAL"/>
    <property type="match status" value="1"/>
</dbReference>
<keyword evidence="1" id="KW-0175">Coiled coil</keyword>
<dbReference type="Pfam" id="PF08447">
    <property type="entry name" value="PAS_3"/>
    <property type="match status" value="2"/>
</dbReference>
<dbReference type="CDD" id="cd01948">
    <property type="entry name" value="EAL"/>
    <property type="match status" value="1"/>
</dbReference>
<dbReference type="CDD" id="cd00130">
    <property type="entry name" value="PAS"/>
    <property type="match status" value="1"/>
</dbReference>
<dbReference type="EMBL" id="JACIED010000002">
    <property type="protein sequence ID" value="MBB4007032.1"/>
    <property type="molecule type" value="Genomic_DNA"/>
</dbReference>
<comment type="caution">
    <text evidence="6">The sequence shown here is derived from an EMBL/GenBank/DDBJ whole genome shotgun (WGS) entry which is preliminary data.</text>
</comment>
<feature type="domain" description="PAC" evidence="3">
    <location>
        <begin position="540"/>
        <end position="591"/>
    </location>
</feature>
<dbReference type="SUPFAM" id="SSF141868">
    <property type="entry name" value="EAL domain-like"/>
    <property type="match status" value="1"/>
</dbReference>
<dbReference type="InterPro" id="IPR029787">
    <property type="entry name" value="Nucleotide_cyclase"/>
</dbReference>
<dbReference type="InterPro" id="IPR035965">
    <property type="entry name" value="PAS-like_dom_sf"/>
</dbReference>
<evidence type="ECO:0000256" key="2">
    <source>
        <dbReference type="SAM" id="Phobius"/>
    </source>
</evidence>
<dbReference type="Proteomes" id="UP000544107">
    <property type="component" value="Unassembled WGS sequence"/>
</dbReference>
<evidence type="ECO:0000313" key="7">
    <source>
        <dbReference type="Proteomes" id="UP000544107"/>
    </source>
</evidence>
<gene>
    <name evidence="6" type="ORF">GGQ71_001295</name>
</gene>
<dbReference type="InterPro" id="IPR000700">
    <property type="entry name" value="PAS-assoc_C"/>
</dbReference>
<dbReference type="SMART" id="SM00267">
    <property type="entry name" value="GGDEF"/>
    <property type="match status" value="1"/>
</dbReference>
<proteinExistence type="predicted"/>
<keyword evidence="2" id="KW-1133">Transmembrane helix</keyword>
<dbReference type="InterPro" id="IPR000160">
    <property type="entry name" value="GGDEF_dom"/>
</dbReference>
<dbReference type="Gene3D" id="3.20.20.450">
    <property type="entry name" value="EAL domain"/>
    <property type="match status" value="1"/>
</dbReference>
<dbReference type="SMART" id="SM00052">
    <property type="entry name" value="EAL"/>
    <property type="match status" value="1"/>
</dbReference>
<dbReference type="InterPro" id="IPR043128">
    <property type="entry name" value="Rev_trsase/Diguanyl_cyclase"/>
</dbReference>
<dbReference type="InterPro" id="IPR013655">
    <property type="entry name" value="PAS_fold_3"/>
</dbReference>
<sequence>MLKQMTLDVMGHATGQAGRPHRWLVTLLSLAFVFLTCLFAYIGYLNFANHRVALRQEVRADLQELRVLMAHRTQEDFQTLRHLADALRPMPNALASAQTEGLIRGILQEKPEFKSIALARGAAVEQVWTPQGLSASSGMSIDLDGETQVKLLDNGHLQLDLEVHDAAGPEPIQVHAVLDTGKFIESALSDSLNLPKAAGSTTDFFVTAKTATGSYPIFGNPGVIRYGPEISTLAFDSGSLQIFGHPKAGWRQLPPDFGSFVLALVAADLAFAAPLAGMAVLVLSRARRLRQLRASEDKYQALTRRFQLAMDNSKIGMWELEDSDDRIKLDGRAARLHGSYQRDTLDQSVEDWLASIHPDDRASVVAHIDACRQGEHSHDYRVMIEGGAVRHVRSVGSRLDGAANEGDEAQPLPGSPVIGLVWNITADIAMRDDLRAAKESSDIKNAELELALDELSTREQQLESLSYRFELALDSYGCGIWEHDFVTGRTIWDERMRQLYNVHDLSEGEAGLKLMSHVHDDDRALVIAASREAIEQQTRLNVTVRVLLENGTFRWVRSVGQVHSDRSGQKKLVGVSFDVTADVLMTEELRKAKAEAEARNIELELTKNRVEFNALHDPLTGLANRRQLDVALDGLTVLAQTSRPLFTILHLDLDRFKEINDTLGHAAGDAMLEHVARVLKRRVGIDDLVARIGGDEFVVLLRDYADTGTIAALADAIIRDVNVPVAFEGTVCRCGVSIGIAKARETGTDARKLLINADLALYEAKRQGRNCFEFFTDKLQANILRSKRTADELLNALDNDEITAWYQPQFCANSMELVGAEALVRWQHPVHGVLPSNSFLKVAEDLNVMARIDQIVLEQALKDKMRWAAIGLKIPKISVNVSSRRLHDTGLINTLESLSISPGEISFELVESIFLDESEEIATSNIERIKALGIEIEIDDFGTGHTSIISLLKLQPKRLKIDRQLVMPILESNRERAMVRSIIDIARSLGVATVAEGVESAAHAQILRDLGCDLLQGYAFAKPLPFDEFSRFALDRRQQMAG</sequence>
<feature type="transmembrane region" description="Helical" evidence="2">
    <location>
        <begin position="260"/>
        <end position="283"/>
    </location>
</feature>
<evidence type="ECO:0000256" key="1">
    <source>
        <dbReference type="SAM" id="Coils"/>
    </source>
</evidence>
<dbReference type="CDD" id="cd01949">
    <property type="entry name" value="GGDEF"/>
    <property type="match status" value="1"/>
</dbReference>
<evidence type="ECO:0000259" key="4">
    <source>
        <dbReference type="PROSITE" id="PS50883"/>
    </source>
</evidence>
<feature type="transmembrane region" description="Helical" evidence="2">
    <location>
        <begin position="21"/>
        <end position="44"/>
    </location>
</feature>
<dbReference type="InterPro" id="IPR000014">
    <property type="entry name" value="PAS"/>
</dbReference>
<dbReference type="PROSITE" id="PS50883">
    <property type="entry name" value="EAL"/>
    <property type="match status" value="1"/>
</dbReference>
<feature type="domain" description="GGDEF" evidence="5">
    <location>
        <begin position="644"/>
        <end position="777"/>
    </location>
</feature>
<feature type="coiled-coil region" evidence="1">
    <location>
        <begin position="584"/>
        <end position="611"/>
    </location>
</feature>
<dbReference type="Gene3D" id="3.30.450.20">
    <property type="entry name" value="PAS domain"/>
    <property type="match status" value="2"/>
</dbReference>
<dbReference type="AlphaFoldDB" id="A0A7W6HLF4"/>
<keyword evidence="2" id="KW-0472">Membrane</keyword>
<dbReference type="InterPro" id="IPR035919">
    <property type="entry name" value="EAL_sf"/>
</dbReference>
<dbReference type="NCBIfam" id="TIGR00254">
    <property type="entry name" value="GGDEF"/>
    <property type="match status" value="1"/>
</dbReference>
<protein>
    <submittedName>
        <fullName evidence="6">Diguanylate cyclase (GGDEF)-like protein</fullName>
    </submittedName>
</protein>
<dbReference type="FunFam" id="3.30.70.270:FF:000001">
    <property type="entry name" value="Diguanylate cyclase domain protein"/>
    <property type="match status" value="1"/>
</dbReference>
<dbReference type="PROSITE" id="PS50887">
    <property type="entry name" value="GGDEF"/>
    <property type="match status" value="1"/>
</dbReference>
<accession>A0A7W6HLF4</accession>
<dbReference type="InterPro" id="IPR001633">
    <property type="entry name" value="EAL_dom"/>
</dbReference>
<dbReference type="Pfam" id="PF00990">
    <property type="entry name" value="GGDEF"/>
    <property type="match status" value="1"/>
</dbReference>
<evidence type="ECO:0000259" key="3">
    <source>
        <dbReference type="PROSITE" id="PS50113"/>
    </source>
</evidence>
<feature type="domain" description="EAL" evidence="4">
    <location>
        <begin position="786"/>
        <end position="1037"/>
    </location>
</feature>
<dbReference type="Gene3D" id="3.30.70.270">
    <property type="match status" value="1"/>
</dbReference>
<evidence type="ECO:0000259" key="5">
    <source>
        <dbReference type="PROSITE" id="PS50887"/>
    </source>
</evidence>
<dbReference type="PANTHER" id="PTHR44757:SF2">
    <property type="entry name" value="BIOFILM ARCHITECTURE MAINTENANCE PROTEIN MBAA"/>
    <property type="match status" value="1"/>
</dbReference>
<dbReference type="RefSeq" id="WP_327790023.1">
    <property type="nucleotide sequence ID" value="NZ_JACIED010000002.1"/>
</dbReference>
<dbReference type="InterPro" id="IPR052155">
    <property type="entry name" value="Biofilm_reg_signaling"/>
</dbReference>
<dbReference type="GO" id="GO:0003824">
    <property type="term" value="F:catalytic activity"/>
    <property type="evidence" value="ECO:0007669"/>
    <property type="project" value="UniProtKB-ARBA"/>
</dbReference>
<name>A0A7W6HLF4_9HYPH</name>
<dbReference type="SMART" id="SM00091">
    <property type="entry name" value="PAS"/>
    <property type="match status" value="2"/>
</dbReference>
<organism evidence="6 7">
    <name type="scientific">Allorhizobium taibaishanense</name>
    <dbReference type="NCBI Taxonomy" id="887144"/>
    <lineage>
        <taxon>Bacteria</taxon>
        <taxon>Pseudomonadati</taxon>
        <taxon>Pseudomonadota</taxon>
        <taxon>Alphaproteobacteria</taxon>
        <taxon>Hyphomicrobiales</taxon>
        <taxon>Rhizobiaceae</taxon>
        <taxon>Rhizobium/Agrobacterium group</taxon>
        <taxon>Allorhizobium</taxon>
    </lineage>
</organism>
<reference evidence="6 7" key="1">
    <citation type="submission" date="2020-08" db="EMBL/GenBank/DDBJ databases">
        <title>Genomic Encyclopedia of Type Strains, Phase IV (KMG-IV): sequencing the most valuable type-strain genomes for metagenomic binning, comparative biology and taxonomic classification.</title>
        <authorList>
            <person name="Goeker M."/>
        </authorList>
    </citation>
    <scope>NUCLEOTIDE SEQUENCE [LARGE SCALE GENOMIC DNA]</scope>
    <source>
        <strain evidence="6 7">DSM 100021</strain>
    </source>
</reference>
<dbReference type="SUPFAM" id="SSF55785">
    <property type="entry name" value="PYP-like sensor domain (PAS domain)"/>
    <property type="match status" value="2"/>
</dbReference>